<dbReference type="GO" id="GO:0005975">
    <property type="term" value="P:carbohydrate metabolic process"/>
    <property type="evidence" value="ECO:0007669"/>
    <property type="project" value="InterPro"/>
</dbReference>
<dbReference type="InterPro" id="IPR041542">
    <property type="entry name" value="GH43_C2"/>
</dbReference>
<dbReference type="PANTHER" id="PTHR42812:SF12">
    <property type="entry name" value="BETA-XYLOSIDASE-RELATED"/>
    <property type="match status" value="1"/>
</dbReference>
<dbReference type="HOGENOM" id="CLU_016508_2_1_14"/>
<reference evidence="8 9" key="1">
    <citation type="journal article" date="2013" name="J. Mol. Microbiol. Biotechnol.">
        <title>Analysis of the Complete Genomes of Acholeplasma brassicae , A. palmae and A. laidlawii and Their Comparison to the Obligate Parasites from ' Candidatus Phytoplasma'.</title>
        <authorList>
            <person name="Kube M."/>
            <person name="Siewert C."/>
            <person name="Migdoll A.M."/>
            <person name="Duduk B."/>
            <person name="Holz S."/>
            <person name="Rabus R."/>
            <person name="Seemuller E."/>
            <person name="Mitrovic J."/>
            <person name="Muller I."/>
            <person name="Buttner C."/>
            <person name="Reinhardt R."/>
        </authorList>
    </citation>
    <scope>NUCLEOTIDE SEQUENCE [LARGE SCALE GENOMIC DNA]</scope>
    <source>
        <strain evidence="8 9">J233</strain>
    </source>
</reference>
<proteinExistence type="inferred from homology"/>
<dbReference type="Pfam" id="PF04616">
    <property type="entry name" value="Glyco_hydro_43"/>
    <property type="match status" value="1"/>
</dbReference>
<evidence type="ECO:0000256" key="3">
    <source>
        <dbReference type="ARBA" id="ARBA00023295"/>
    </source>
</evidence>
<dbReference type="AlphaFoldDB" id="U4KRJ5"/>
<sequence length="506" mass="58096">MSLVTNPVLRGFNPDPSSVKVGDTIYIAVSTFEWMPGVRIYQTKDLVNYEYVTDILTKSDFRGNPRDCSVWAPQISYVDGEFYVLYTDVKSTLRPFKDLHNYLVKSKSITGPWSEPIYLNSSGFDPSLFHDGEKSYLLNCIWDYRHHEPNKSVGIIIQEFDRKTNKLIDTYKKIFDGTEAAKTEAPHIYKLNDYYYLITAEGGTGKDHQVTVCRSKNVFGPYELDPQTPLLTSKNHPELKLQCAGHASLITMDNGDMYIFHLTTRPLENNFAILGRETALQSVILKDGWLRLKEGGNLPYDTVEVKSTVKQVINHDFKDDFKHKLHHEWNTLRNYDLSFLDVTSNGLKMISQESMQSLFDISLIGKRITTYDFTAKTEVEFNPERFNQMAGIGLYLNAENFFYAYLTYDEKVGKCIRYFKKSANEFTLYDKVTPINETKVVLEVVSENNLVDILVNGNKQNINEKITFLSGGFTGLYVTLSVHDLDYRNGATATFKYFEYKGKERG</sequence>
<keyword evidence="9" id="KW-1185">Reference proteome</keyword>
<protein>
    <submittedName>
        <fullName evidence="8">Putative beta-1,4-xylosidase</fullName>
    </submittedName>
</protein>
<keyword evidence="3 6" id="KW-0326">Glycosidase</keyword>
<organism evidence="8 9">
    <name type="scientific">Alteracholeplasma palmae (strain ATCC 49389 / J233)</name>
    <name type="common">Acholeplasma palmae</name>
    <dbReference type="NCBI Taxonomy" id="1318466"/>
    <lineage>
        <taxon>Bacteria</taxon>
        <taxon>Bacillati</taxon>
        <taxon>Mycoplasmatota</taxon>
        <taxon>Mollicutes</taxon>
        <taxon>Acholeplasmatales</taxon>
        <taxon>Acholeplasmataceae</taxon>
        <taxon>Acholeplasma</taxon>
    </lineage>
</organism>
<name>U4KRJ5_ALTPJ</name>
<dbReference type="Proteomes" id="UP000032740">
    <property type="component" value="Chromosome"/>
</dbReference>
<dbReference type="STRING" id="1318466.BN85406440"/>
<evidence type="ECO:0000313" key="9">
    <source>
        <dbReference type="Proteomes" id="UP000032740"/>
    </source>
</evidence>
<evidence type="ECO:0000256" key="1">
    <source>
        <dbReference type="ARBA" id="ARBA00009865"/>
    </source>
</evidence>
<dbReference type="Pfam" id="PF17851">
    <property type="entry name" value="GH43_C2"/>
    <property type="match status" value="1"/>
</dbReference>
<comment type="similarity">
    <text evidence="1 6">Belongs to the glycosyl hydrolase 43 family.</text>
</comment>
<dbReference type="PANTHER" id="PTHR42812">
    <property type="entry name" value="BETA-XYLOSIDASE"/>
    <property type="match status" value="1"/>
</dbReference>
<feature type="site" description="Important for catalytic activity, responsible for pKa modulation of the active site Glu and correct orientation of both the proton donor and substrate" evidence="5">
    <location>
        <position position="125"/>
    </location>
</feature>
<dbReference type="RefSeq" id="WP_026658250.1">
    <property type="nucleotide sequence ID" value="NC_022538.1"/>
</dbReference>
<accession>U4KRJ5</accession>
<feature type="active site" description="Proton donor" evidence="4">
    <location>
        <position position="184"/>
    </location>
</feature>
<dbReference type="SUPFAM" id="SSF75005">
    <property type="entry name" value="Arabinanase/levansucrase/invertase"/>
    <property type="match status" value="1"/>
</dbReference>
<dbReference type="Gene3D" id="2.60.120.200">
    <property type="match status" value="1"/>
</dbReference>
<dbReference type="InterPro" id="IPR006710">
    <property type="entry name" value="Glyco_hydro_43"/>
</dbReference>
<gene>
    <name evidence="8" type="primary">xynB</name>
    <name evidence="8" type="ORF">BN85406440</name>
</gene>
<feature type="domain" description="Beta-xylosidase C-terminal Concanavalin A-like" evidence="7">
    <location>
        <begin position="318"/>
        <end position="501"/>
    </location>
</feature>
<evidence type="ECO:0000313" key="8">
    <source>
        <dbReference type="EMBL" id="CCV64221.1"/>
    </source>
</evidence>
<dbReference type="InterPro" id="IPR013320">
    <property type="entry name" value="ConA-like_dom_sf"/>
</dbReference>
<dbReference type="Gene3D" id="2.115.10.20">
    <property type="entry name" value="Glycosyl hydrolase domain, family 43"/>
    <property type="match status" value="1"/>
</dbReference>
<feature type="active site" description="Proton acceptor" evidence="4">
    <location>
        <position position="15"/>
    </location>
</feature>
<dbReference type="GO" id="GO:0004553">
    <property type="term" value="F:hydrolase activity, hydrolyzing O-glycosyl compounds"/>
    <property type="evidence" value="ECO:0007669"/>
    <property type="project" value="InterPro"/>
</dbReference>
<dbReference type="InterPro" id="IPR051795">
    <property type="entry name" value="Glycosyl_Hydrlase_43"/>
</dbReference>
<evidence type="ECO:0000256" key="5">
    <source>
        <dbReference type="PIRSR" id="PIRSR606710-2"/>
    </source>
</evidence>
<evidence type="ECO:0000256" key="6">
    <source>
        <dbReference type="RuleBase" id="RU361187"/>
    </source>
</evidence>
<dbReference type="KEGG" id="apal:BN85406440"/>
<dbReference type="CDD" id="cd09000">
    <property type="entry name" value="GH43_SXA-like"/>
    <property type="match status" value="1"/>
</dbReference>
<dbReference type="InterPro" id="IPR023296">
    <property type="entry name" value="Glyco_hydro_beta-prop_sf"/>
</dbReference>
<keyword evidence="2 6" id="KW-0378">Hydrolase</keyword>
<evidence type="ECO:0000256" key="2">
    <source>
        <dbReference type="ARBA" id="ARBA00022801"/>
    </source>
</evidence>
<dbReference type="SUPFAM" id="SSF49899">
    <property type="entry name" value="Concanavalin A-like lectins/glucanases"/>
    <property type="match status" value="1"/>
</dbReference>
<evidence type="ECO:0000259" key="7">
    <source>
        <dbReference type="Pfam" id="PF17851"/>
    </source>
</evidence>
<dbReference type="EMBL" id="FO681347">
    <property type="protein sequence ID" value="CCV64221.1"/>
    <property type="molecule type" value="Genomic_DNA"/>
</dbReference>
<evidence type="ECO:0000256" key="4">
    <source>
        <dbReference type="PIRSR" id="PIRSR606710-1"/>
    </source>
</evidence>
<dbReference type="OrthoDB" id="9801455at2"/>